<keyword evidence="1" id="KW-0472">Membrane</keyword>
<accession>A0A239I6W1</accession>
<dbReference type="EMBL" id="FZPH01000002">
    <property type="protein sequence ID" value="SNS88074.1"/>
    <property type="molecule type" value="Genomic_DNA"/>
</dbReference>
<feature type="transmembrane region" description="Helical" evidence="1">
    <location>
        <begin position="175"/>
        <end position="192"/>
    </location>
</feature>
<dbReference type="RefSeq" id="WP_089245062.1">
    <property type="nucleotide sequence ID" value="NZ_FZPH01000002.1"/>
</dbReference>
<keyword evidence="3" id="KW-1185">Reference proteome</keyword>
<feature type="transmembrane region" description="Helical" evidence="1">
    <location>
        <begin position="107"/>
        <end position="125"/>
    </location>
</feature>
<dbReference type="OrthoDB" id="5150238at2"/>
<reference evidence="2 3" key="1">
    <citation type="submission" date="2017-06" db="EMBL/GenBank/DDBJ databases">
        <authorList>
            <person name="Kim H.J."/>
            <person name="Triplett B.A."/>
        </authorList>
    </citation>
    <scope>NUCLEOTIDE SEQUENCE [LARGE SCALE GENOMIC DNA]</scope>
    <source>
        <strain evidence="2 3">CGMCC 4.5593</strain>
    </source>
</reference>
<name>A0A239I6W1_9ACTN</name>
<feature type="transmembrane region" description="Helical" evidence="1">
    <location>
        <begin position="198"/>
        <end position="215"/>
    </location>
</feature>
<organism evidence="2 3">
    <name type="scientific">Asanoa hainanensis</name>
    <dbReference type="NCBI Taxonomy" id="560556"/>
    <lineage>
        <taxon>Bacteria</taxon>
        <taxon>Bacillati</taxon>
        <taxon>Actinomycetota</taxon>
        <taxon>Actinomycetes</taxon>
        <taxon>Micromonosporales</taxon>
        <taxon>Micromonosporaceae</taxon>
        <taxon>Asanoa</taxon>
    </lineage>
</organism>
<gene>
    <name evidence="2" type="ORF">SAMN05421812_102190</name>
</gene>
<protein>
    <submittedName>
        <fullName evidence="2">Uncharacterized protein</fullName>
    </submittedName>
</protein>
<feature type="transmembrane region" description="Helical" evidence="1">
    <location>
        <begin position="145"/>
        <end position="168"/>
    </location>
</feature>
<proteinExistence type="predicted"/>
<dbReference type="AlphaFoldDB" id="A0A239I6W1"/>
<sequence>MTGLERRYRRLLALFPSRHRQAYEAEMLAALLAGAREGQTRPRAGEVVDLARAALTAHLGLIISATFSFLVFGVAHLPIAVVAALLTVGCLAVWAATDGPVFRGPALWPALGAGVIGAGTGWLPRAPFSGTVPWLPVGGQWQYEAGTLGVAVVAVTTVLLAATVLMLPSPIRARVAVLALPVVGLAMLHNAGVSYPSTVVVLCLLVVPFVGIALSRSRRWARLPKEPDPSLPGAGKP</sequence>
<evidence type="ECO:0000313" key="3">
    <source>
        <dbReference type="Proteomes" id="UP000198362"/>
    </source>
</evidence>
<feature type="transmembrane region" description="Helical" evidence="1">
    <location>
        <begin position="50"/>
        <end position="71"/>
    </location>
</feature>
<evidence type="ECO:0000256" key="1">
    <source>
        <dbReference type="SAM" id="Phobius"/>
    </source>
</evidence>
<feature type="transmembrane region" description="Helical" evidence="1">
    <location>
        <begin position="77"/>
        <end position="95"/>
    </location>
</feature>
<keyword evidence="1" id="KW-0812">Transmembrane</keyword>
<evidence type="ECO:0000313" key="2">
    <source>
        <dbReference type="EMBL" id="SNS88074.1"/>
    </source>
</evidence>
<keyword evidence="1" id="KW-1133">Transmembrane helix</keyword>
<dbReference type="Proteomes" id="UP000198362">
    <property type="component" value="Unassembled WGS sequence"/>
</dbReference>